<dbReference type="EMBL" id="KV418739">
    <property type="protein sequence ID" value="KZP02290.1"/>
    <property type="molecule type" value="Genomic_DNA"/>
</dbReference>
<dbReference type="InterPro" id="IPR023798">
    <property type="entry name" value="Ribosomal_uS7_dom"/>
</dbReference>
<comment type="similarity">
    <text evidence="1">Belongs to the universal ribosomal protein uS7 family.</text>
</comment>
<dbReference type="GO" id="GO:0006412">
    <property type="term" value="P:translation"/>
    <property type="evidence" value="ECO:0007669"/>
    <property type="project" value="InterPro"/>
</dbReference>
<protein>
    <submittedName>
        <fullName evidence="5">Ribosomal protein S7</fullName>
    </submittedName>
</protein>
<dbReference type="SUPFAM" id="SSF47973">
    <property type="entry name" value="Ribosomal protein S7"/>
    <property type="match status" value="1"/>
</dbReference>
<dbReference type="InterPro" id="IPR000235">
    <property type="entry name" value="Ribosomal_uS7"/>
</dbReference>
<evidence type="ECO:0000313" key="5">
    <source>
        <dbReference type="EMBL" id="KZP02290.1"/>
    </source>
</evidence>
<keyword evidence="6" id="KW-1185">Reference proteome</keyword>
<gene>
    <name evidence="5" type="ORF">FIBSPDRAFT_880447</name>
</gene>
<organism evidence="5 6">
    <name type="scientific">Athelia psychrophila</name>
    <dbReference type="NCBI Taxonomy" id="1759441"/>
    <lineage>
        <taxon>Eukaryota</taxon>
        <taxon>Fungi</taxon>
        <taxon>Dikarya</taxon>
        <taxon>Basidiomycota</taxon>
        <taxon>Agaricomycotina</taxon>
        <taxon>Agaricomycetes</taxon>
        <taxon>Agaricomycetidae</taxon>
        <taxon>Atheliales</taxon>
        <taxon>Atheliaceae</taxon>
        <taxon>Athelia</taxon>
    </lineage>
</organism>
<dbReference type="Proteomes" id="UP000076532">
    <property type="component" value="Unassembled WGS sequence"/>
</dbReference>
<feature type="domain" description="Small ribosomal subunit protein uS7" evidence="4">
    <location>
        <begin position="1"/>
        <end position="89"/>
    </location>
</feature>
<feature type="non-terminal residue" evidence="5">
    <location>
        <position position="1"/>
    </location>
</feature>
<dbReference type="Gene3D" id="1.10.455.10">
    <property type="entry name" value="Ribosomal protein S7 domain"/>
    <property type="match status" value="1"/>
</dbReference>
<sequence length="97" mass="10830">ILREAISAASPAVKVVMYKKGAKQIGVPMPLNEKQRTRYGVEWILMASEKKSSKLLEVRLAREIVSVVQGNSEALKKKEEVHKFAMLNRGNVPRGGR</sequence>
<dbReference type="STRING" id="436010.A0A167SVM2"/>
<dbReference type="AlphaFoldDB" id="A0A167SVM2"/>
<name>A0A167SVM2_9AGAM</name>
<evidence type="ECO:0000256" key="1">
    <source>
        <dbReference type="ARBA" id="ARBA00007151"/>
    </source>
</evidence>
<keyword evidence="2 5" id="KW-0689">Ribosomal protein</keyword>
<dbReference type="GO" id="GO:1990904">
    <property type="term" value="C:ribonucleoprotein complex"/>
    <property type="evidence" value="ECO:0007669"/>
    <property type="project" value="UniProtKB-KW"/>
</dbReference>
<reference evidence="5 6" key="1">
    <citation type="journal article" date="2016" name="Mol. Biol. Evol.">
        <title>Comparative Genomics of Early-Diverging Mushroom-Forming Fungi Provides Insights into the Origins of Lignocellulose Decay Capabilities.</title>
        <authorList>
            <person name="Nagy L.G."/>
            <person name="Riley R."/>
            <person name="Tritt A."/>
            <person name="Adam C."/>
            <person name="Daum C."/>
            <person name="Floudas D."/>
            <person name="Sun H."/>
            <person name="Yadav J.S."/>
            <person name="Pangilinan J."/>
            <person name="Larsson K.H."/>
            <person name="Matsuura K."/>
            <person name="Barry K."/>
            <person name="Labutti K."/>
            <person name="Kuo R."/>
            <person name="Ohm R.A."/>
            <person name="Bhattacharya S.S."/>
            <person name="Shirouzu T."/>
            <person name="Yoshinaga Y."/>
            <person name="Martin F.M."/>
            <person name="Grigoriev I.V."/>
            <person name="Hibbett D.S."/>
        </authorList>
    </citation>
    <scope>NUCLEOTIDE SEQUENCE [LARGE SCALE GENOMIC DNA]</scope>
    <source>
        <strain evidence="5 6">CBS 109695</strain>
    </source>
</reference>
<evidence type="ECO:0000256" key="2">
    <source>
        <dbReference type="ARBA" id="ARBA00022980"/>
    </source>
</evidence>
<dbReference type="InterPro" id="IPR036823">
    <property type="entry name" value="Ribosomal_uS7_dom_sf"/>
</dbReference>
<dbReference type="Pfam" id="PF00177">
    <property type="entry name" value="Ribosomal_S7"/>
    <property type="match status" value="1"/>
</dbReference>
<evidence type="ECO:0000256" key="3">
    <source>
        <dbReference type="ARBA" id="ARBA00023274"/>
    </source>
</evidence>
<keyword evidence="3" id="KW-0687">Ribonucleoprotein</keyword>
<dbReference type="PIRSF" id="PIRSF002122">
    <property type="entry name" value="RPS7p_RPS7a_RPS5e_RPS7o"/>
    <property type="match status" value="1"/>
</dbReference>
<dbReference type="OrthoDB" id="9972728at2759"/>
<accession>A0A167SVM2</accession>
<evidence type="ECO:0000259" key="4">
    <source>
        <dbReference type="Pfam" id="PF00177"/>
    </source>
</evidence>
<dbReference type="GO" id="GO:0005840">
    <property type="term" value="C:ribosome"/>
    <property type="evidence" value="ECO:0007669"/>
    <property type="project" value="UniProtKB-KW"/>
</dbReference>
<proteinExistence type="inferred from homology"/>
<evidence type="ECO:0000313" key="6">
    <source>
        <dbReference type="Proteomes" id="UP000076532"/>
    </source>
</evidence>